<organism evidence="3 4">
    <name type="scientific">Candidatus Electrothrix communis</name>
    <dbReference type="NCBI Taxonomy" id="1859133"/>
    <lineage>
        <taxon>Bacteria</taxon>
        <taxon>Pseudomonadati</taxon>
        <taxon>Thermodesulfobacteriota</taxon>
        <taxon>Desulfobulbia</taxon>
        <taxon>Desulfobulbales</taxon>
        <taxon>Desulfobulbaceae</taxon>
        <taxon>Candidatus Electrothrix</taxon>
    </lineage>
</organism>
<dbReference type="SMART" id="SM01231">
    <property type="entry name" value="H-kinase_dim"/>
    <property type="match status" value="1"/>
</dbReference>
<protein>
    <submittedName>
        <fullName evidence="3">Signal transducing histidine kinase, homodimeric domain</fullName>
    </submittedName>
</protein>
<keyword evidence="4" id="KW-1185">Reference proteome</keyword>
<dbReference type="InterPro" id="IPR004105">
    <property type="entry name" value="CheA-like_dim"/>
</dbReference>
<keyword evidence="1" id="KW-0597">Phosphoprotein</keyword>
<proteinExistence type="predicted"/>
<evidence type="ECO:0000259" key="2">
    <source>
        <dbReference type="PROSITE" id="PS50894"/>
    </source>
</evidence>
<feature type="non-terminal residue" evidence="3">
    <location>
        <position position="347"/>
    </location>
</feature>
<dbReference type="SMART" id="SM00073">
    <property type="entry name" value="HPT"/>
    <property type="match status" value="1"/>
</dbReference>
<dbReference type="Pfam" id="PF02895">
    <property type="entry name" value="H-kinase_dim"/>
    <property type="match status" value="1"/>
</dbReference>
<dbReference type="InterPro" id="IPR036641">
    <property type="entry name" value="HPT_dom_sf"/>
</dbReference>
<dbReference type="Gene3D" id="1.20.120.160">
    <property type="entry name" value="HPT domain"/>
    <property type="match status" value="1"/>
</dbReference>
<dbReference type="GO" id="GO:0006935">
    <property type="term" value="P:chemotaxis"/>
    <property type="evidence" value="ECO:0007669"/>
    <property type="project" value="InterPro"/>
</dbReference>
<dbReference type="InterPro" id="IPR051315">
    <property type="entry name" value="Bact_Chemotaxis_CheA"/>
</dbReference>
<reference evidence="3 4" key="1">
    <citation type="submission" date="2017-01" db="EMBL/GenBank/DDBJ databases">
        <title>The cable genome- insights into the physiology and evolution of filamentous bacteria capable of sulfide oxidation via long distance electron transfer.</title>
        <authorList>
            <person name="Schreiber L."/>
            <person name="Bjerg J.T."/>
            <person name="Boggild A."/>
            <person name="Van De Vossenberg J."/>
            <person name="Meysman F."/>
            <person name="Nielsen L.P."/>
            <person name="Schramm A."/>
            <person name="Kjeldsen K.U."/>
        </authorList>
    </citation>
    <scope>NUCLEOTIDE SEQUENCE [LARGE SCALE GENOMIC DNA]</scope>
    <source>
        <strain evidence="3">A1</strain>
    </source>
</reference>
<feature type="modified residue" description="Phosphohistidine" evidence="1">
    <location>
        <position position="57"/>
    </location>
</feature>
<dbReference type="Pfam" id="PF01627">
    <property type="entry name" value="Hpt"/>
    <property type="match status" value="1"/>
</dbReference>
<name>A0A3S3SL06_9BACT</name>
<comment type="caution">
    <text evidence="3">The sequence shown here is derived from an EMBL/GenBank/DDBJ whole genome shotgun (WGS) entry which is preliminary data.</text>
</comment>
<dbReference type="InterPro" id="IPR008207">
    <property type="entry name" value="Sig_transdc_His_kin_Hpt_dom"/>
</dbReference>
<gene>
    <name evidence="3" type="ORF">VT98_13481</name>
</gene>
<dbReference type="SUPFAM" id="SSF47226">
    <property type="entry name" value="Histidine-containing phosphotransfer domain, HPT domain"/>
    <property type="match status" value="1"/>
</dbReference>
<dbReference type="Gene3D" id="1.10.287.560">
    <property type="entry name" value="Histidine kinase CheA-like, homodimeric domain"/>
    <property type="match status" value="1"/>
</dbReference>
<dbReference type="EMBL" id="MTKP01000348">
    <property type="protein sequence ID" value="RWX45039.1"/>
    <property type="molecule type" value="Genomic_DNA"/>
</dbReference>
<accession>A0A3S3SL06</accession>
<dbReference type="PANTHER" id="PTHR43395:SF10">
    <property type="entry name" value="CHEMOTAXIS PROTEIN CHEA"/>
    <property type="match status" value="1"/>
</dbReference>
<dbReference type="InterPro" id="IPR037006">
    <property type="entry name" value="CheA-like_homodim_sf"/>
</dbReference>
<evidence type="ECO:0000313" key="3">
    <source>
        <dbReference type="EMBL" id="RWX45039.1"/>
    </source>
</evidence>
<dbReference type="PANTHER" id="PTHR43395">
    <property type="entry name" value="SENSOR HISTIDINE KINASE CHEA"/>
    <property type="match status" value="1"/>
</dbReference>
<evidence type="ECO:0000256" key="1">
    <source>
        <dbReference type="PROSITE-ProRule" id="PRU00110"/>
    </source>
</evidence>
<keyword evidence="3" id="KW-0418">Kinase</keyword>
<dbReference type="CDD" id="cd00088">
    <property type="entry name" value="HPT"/>
    <property type="match status" value="1"/>
</dbReference>
<evidence type="ECO:0000313" key="4">
    <source>
        <dbReference type="Proteomes" id="UP000288086"/>
    </source>
</evidence>
<feature type="domain" description="HPt" evidence="2">
    <location>
        <begin position="2"/>
        <end position="114"/>
    </location>
</feature>
<dbReference type="GO" id="GO:0005737">
    <property type="term" value="C:cytoplasm"/>
    <property type="evidence" value="ECO:0007669"/>
    <property type="project" value="InterPro"/>
</dbReference>
<dbReference type="Proteomes" id="UP000288086">
    <property type="component" value="Unassembled WGS sequence"/>
</dbReference>
<dbReference type="GO" id="GO:0000155">
    <property type="term" value="F:phosphorelay sensor kinase activity"/>
    <property type="evidence" value="ECO:0007669"/>
    <property type="project" value="InterPro"/>
</dbReference>
<dbReference type="AlphaFoldDB" id="A0A3S3SL06"/>
<sequence length="347" mass="38623">MGEDVDAELLQCFHEEAEEHLDNIDRQLNHLGMTVSGATEVTDLKRESLHSIRRSVHTLKGASAVIGIEQIAAWGHDFEDFLDWLHDEAQTLEPEVIKAMQEGADILVRLVEDPNCSVHADQQKNLEKFSKITAGNVGESSVHDIKEEILPDANLSVSSGHVVEKKAKTAPAQQGQLKKTATLRVDVNRVDQMVGLSGDMVINLSSFEDAMDATSGTMKELDMILQRLKNINSSLEAGYELDSIPHLGNQDDSQRAGIAEDFDPLEMDRYSELNILIRSLSEAVSDLDSIMAQNALDNVVWQKTVERQGMVLKELQNRMMGVRMTPLLTLSSRMQRTVREAERTTGH</sequence>
<dbReference type="PROSITE" id="PS50894">
    <property type="entry name" value="HPT"/>
    <property type="match status" value="1"/>
</dbReference>
<keyword evidence="3" id="KW-0808">Transferase</keyword>